<proteinExistence type="predicted"/>
<reference evidence="2" key="1">
    <citation type="journal article" date="2015" name="Nat. Genet.">
        <title>The genome and transcriptome of the zoonotic hookworm Ancylostoma ceylanicum identify infection-specific gene families.</title>
        <authorList>
            <person name="Schwarz E.M."/>
            <person name="Hu Y."/>
            <person name="Antoshechkin I."/>
            <person name="Miller M.M."/>
            <person name="Sternberg P.W."/>
            <person name="Aroian R.V."/>
        </authorList>
    </citation>
    <scope>NUCLEOTIDE SEQUENCE</scope>
    <source>
        <strain evidence="2">HY135</strain>
    </source>
</reference>
<dbReference type="AlphaFoldDB" id="A0A016UTZ6"/>
<evidence type="ECO:0000313" key="1">
    <source>
        <dbReference type="EMBL" id="EYC18292.1"/>
    </source>
</evidence>
<evidence type="ECO:0000313" key="2">
    <source>
        <dbReference type="Proteomes" id="UP000024635"/>
    </source>
</evidence>
<organism evidence="1 2">
    <name type="scientific">Ancylostoma ceylanicum</name>
    <dbReference type="NCBI Taxonomy" id="53326"/>
    <lineage>
        <taxon>Eukaryota</taxon>
        <taxon>Metazoa</taxon>
        <taxon>Ecdysozoa</taxon>
        <taxon>Nematoda</taxon>
        <taxon>Chromadorea</taxon>
        <taxon>Rhabditida</taxon>
        <taxon>Rhabditina</taxon>
        <taxon>Rhabditomorpha</taxon>
        <taxon>Strongyloidea</taxon>
        <taxon>Ancylostomatidae</taxon>
        <taxon>Ancylostomatinae</taxon>
        <taxon>Ancylostoma</taxon>
    </lineage>
</organism>
<accession>A0A016UTZ6</accession>
<protein>
    <submittedName>
        <fullName evidence="1">Uncharacterized protein</fullName>
    </submittedName>
</protein>
<name>A0A016UTZ6_9BILA</name>
<comment type="caution">
    <text evidence="1">The sequence shown here is derived from an EMBL/GenBank/DDBJ whole genome shotgun (WGS) entry which is preliminary data.</text>
</comment>
<dbReference type="EMBL" id="JARK01001364">
    <property type="protein sequence ID" value="EYC18292.1"/>
    <property type="molecule type" value="Genomic_DNA"/>
</dbReference>
<sequence>MRRRGLATLNVRAFRVTVVPSWAGSATVNENEVGSSSGKSETKPQYEIRNNSHSWSITTGKTLLSHHMLQCGTSASQHFSERHTKILVVFAVDGRVQGAVWMKYDQVSGKLHGANFDTNTSALSLSFILLLTMQGF</sequence>
<gene>
    <name evidence="1" type="primary">Acey_s0028.g1781</name>
    <name evidence="1" type="ORF">Y032_0028g1781</name>
</gene>
<dbReference type="Proteomes" id="UP000024635">
    <property type="component" value="Unassembled WGS sequence"/>
</dbReference>
<keyword evidence="2" id="KW-1185">Reference proteome</keyword>